<dbReference type="InterPro" id="IPR025669">
    <property type="entry name" value="AAA_dom"/>
</dbReference>
<dbReference type="GO" id="GO:0005886">
    <property type="term" value="C:plasma membrane"/>
    <property type="evidence" value="ECO:0007669"/>
    <property type="project" value="UniProtKB-SubCell"/>
</dbReference>
<organism evidence="21 22">
    <name type="scientific">Riemerella columbipharyngis</name>
    <dbReference type="NCBI Taxonomy" id="1071918"/>
    <lineage>
        <taxon>Bacteria</taxon>
        <taxon>Pseudomonadati</taxon>
        <taxon>Bacteroidota</taxon>
        <taxon>Flavobacteriia</taxon>
        <taxon>Flavobacteriales</taxon>
        <taxon>Weeksellaceae</taxon>
        <taxon>Riemerella</taxon>
    </lineage>
</organism>
<keyword evidence="11" id="KW-0067">ATP-binding</keyword>
<feature type="transmembrane region" description="Helical" evidence="17">
    <location>
        <begin position="498"/>
        <end position="518"/>
    </location>
</feature>
<dbReference type="InterPro" id="IPR005702">
    <property type="entry name" value="Wzc-like_C"/>
</dbReference>
<dbReference type="EMBL" id="FNAS01000001">
    <property type="protein sequence ID" value="SDD94242.1"/>
    <property type="molecule type" value="Genomic_DNA"/>
</dbReference>
<evidence type="ECO:0000256" key="6">
    <source>
        <dbReference type="ARBA" id="ARBA00022519"/>
    </source>
</evidence>
<evidence type="ECO:0000256" key="16">
    <source>
        <dbReference type="SAM" id="Coils"/>
    </source>
</evidence>
<keyword evidence="5" id="KW-1003">Cell membrane</keyword>
<evidence type="ECO:0000313" key="21">
    <source>
        <dbReference type="EMBL" id="SDD94242.1"/>
    </source>
</evidence>
<keyword evidence="22" id="KW-1185">Reference proteome</keyword>
<evidence type="ECO:0000313" key="22">
    <source>
        <dbReference type="Proteomes" id="UP000198517"/>
    </source>
</evidence>
<name>A0A1G6YVD6_9FLAO</name>
<dbReference type="AlphaFoldDB" id="A0A1G6YVD6"/>
<comment type="catalytic activity">
    <reaction evidence="15">
        <text>L-tyrosyl-[protein] + ATP = O-phospho-L-tyrosyl-[protein] + ADP + H(+)</text>
        <dbReference type="Rhea" id="RHEA:10596"/>
        <dbReference type="Rhea" id="RHEA-COMP:10136"/>
        <dbReference type="Rhea" id="RHEA-COMP:20101"/>
        <dbReference type="ChEBI" id="CHEBI:15378"/>
        <dbReference type="ChEBI" id="CHEBI:30616"/>
        <dbReference type="ChEBI" id="CHEBI:46858"/>
        <dbReference type="ChEBI" id="CHEBI:61978"/>
        <dbReference type="ChEBI" id="CHEBI:456216"/>
        <dbReference type="EC" id="2.7.10.2"/>
    </reaction>
</comment>
<comment type="similarity">
    <text evidence="2">Belongs to the CpsD/CapB family.</text>
</comment>
<keyword evidence="13 17" id="KW-0472">Membrane</keyword>
<evidence type="ECO:0000256" key="3">
    <source>
        <dbReference type="ARBA" id="ARBA00008883"/>
    </source>
</evidence>
<keyword evidence="9" id="KW-0547">Nucleotide-binding</keyword>
<feature type="transmembrane region" description="Helical" evidence="17">
    <location>
        <begin position="29"/>
        <end position="47"/>
    </location>
</feature>
<dbReference type="InterPro" id="IPR003856">
    <property type="entry name" value="LPS_length_determ_N"/>
</dbReference>
<dbReference type="RefSeq" id="WP_092735704.1">
    <property type="nucleotide sequence ID" value="NZ_FNAS01000001.1"/>
</dbReference>
<keyword evidence="6" id="KW-0997">Cell inner membrane</keyword>
<keyword evidence="10" id="KW-0418">Kinase</keyword>
<feature type="domain" description="Polysaccharide chain length determinant N-terminal" evidence="18">
    <location>
        <begin position="13"/>
        <end position="108"/>
    </location>
</feature>
<evidence type="ECO:0000256" key="14">
    <source>
        <dbReference type="ARBA" id="ARBA00023137"/>
    </source>
</evidence>
<evidence type="ECO:0000256" key="9">
    <source>
        <dbReference type="ARBA" id="ARBA00022741"/>
    </source>
</evidence>
<keyword evidence="8 17" id="KW-0812">Transmembrane</keyword>
<evidence type="ECO:0000256" key="4">
    <source>
        <dbReference type="ARBA" id="ARBA00011903"/>
    </source>
</evidence>
<evidence type="ECO:0000256" key="8">
    <source>
        <dbReference type="ARBA" id="ARBA00022692"/>
    </source>
</evidence>
<dbReference type="Gene3D" id="3.40.50.300">
    <property type="entry name" value="P-loop containing nucleotide triphosphate hydrolases"/>
    <property type="match status" value="1"/>
</dbReference>
<evidence type="ECO:0000256" key="7">
    <source>
        <dbReference type="ARBA" id="ARBA00022679"/>
    </source>
</evidence>
<evidence type="ECO:0000256" key="10">
    <source>
        <dbReference type="ARBA" id="ARBA00022777"/>
    </source>
</evidence>
<keyword evidence="12 17" id="KW-1133">Transmembrane helix</keyword>
<dbReference type="EC" id="2.7.10.2" evidence="4"/>
<evidence type="ECO:0000256" key="11">
    <source>
        <dbReference type="ARBA" id="ARBA00022840"/>
    </source>
</evidence>
<dbReference type="NCBIfam" id="TIGR01007">
    <property type="entry name" value="eps_fam"/>
    <property type="match status" value="1"/>
</dbReference>
<accession>A0A1G6YVD6</accession>
<dbReference type="Pfam" id="PF02706">
    <property type="entry name" value="Wzz"/>
    <property type="match status" value="1"/>
</dbReference>
<evidence type="ECO:0000256" key="1">
    <source>
        <dbReference type="ARBA" id="ARBA00004429"/>
    </source>
</evidence>
<evidence type="ECO:0000256" key="2">
    <source>
        <dbReference type="ARBA" id="ARBA00007316"/>
    </source>
</evidence>
<evidence type="ECO:0000259" key="18">
    <source>
        <dbReference type="Pfam" id="PF02706"/>
    </source>
</evidence>
<evidence type="ECO:0000256" key="15">
    <source>
        <dbReference type="ARBA" id="ARBA00051245"/>
    </source>
</evidence>
<dbReference type="PANTHER" id="PTHR32309:SF13">
    <property type="entry name" value="FERRIC ENTEROBACTIN TRANSPORT PROTEIN FEPE"/>
    <property type="match status" value="1"/>
</dbReference>
<comment type="subcellular location">
    <subcellularLocation>
        <location evidence="1">Cell inner membrane</location>
        <topology evidence="1">Multi-pass membrane protein</topology>
    </subcellularLocation>
</comment>
<dbReference type="CDD" id="cd05387">
    <property type="entry name" value="BY-kinase"/>
    <property type="match status" value="1"/>
</dbReference>
<keyword evidence="16" id="KW-0175">Coiled coil</keyword>
<dbReference type="Pfam" id="PF13807">
    <property type="entry name" value="GNVR"/>
    <property type="match status" value="1"/>
</dbReference>
<dbReference type="SUPFAM" id="SSF52540">
    <property type="entry name" value="P-loop containing nucleoside triphosphate hydrolases"/>
    <property type="match status" value="1"/>
</dbReference>
<keyword evidence="7" id="KW-0808">Transferase</keyword>
<reference evidence="21 22" key="1">
    <citation type="submission" date="2016-10" db="EMBL/GenBank/DDBJ databases">
        <authorList>
            <person name="de Groot N.N."/>
        </authorList>
    </citation>
    <scope>NUCLEOTIDE SEQUENCE [LARGE SCALE GENOMIC DNA]</scope>
    <source>
        <strain evidence="21 22">DSM 24015</strain>
    </source>
</reference>
<dbReference type="OrthoDB" id="9794577at2"/>
<dbReference type="InterPro" id="IPR032807">
    <property type="entry name" value="GNVR"/>
</dbReference>
<evidence type="ECO:0000259" key="19">
    <source>
        <dbReference type="Pfam" id="PF13614"/>
    </source>
</evidence>
<evidence type="ECO:0000256" key="13">
    <source>
        <dbReference type="ARBA" id="ARBA00023136"/>
    </source>
</evidence>
<proteinExistence type="inferred from homology"/>
<evidence type="ECO:0000256" key="17">
    <source>
        <dbReference type="SAM" id="Phobius"/>
    </source>
</evidence>
<dbReference type="PANTHER" id="PTHR32309">
    <property type="entry name" value="TYROSINE-PROTEIN KINASE"/>
    <property type="match status" value="1"/>
</dbReference>
<dbReference type="Proteomes" id="UP000198517">
    <property type="component" value="Unassembled WGS sequence"/>
</dbReference>
<evidence type="ECO:0000256" key="5">
    <source>
        <dbReference type="ARBA" id="ARBA00022475"/>
    </source>
</evidence>
<dbReference type="InterPro" id="IPR027417">
    <property type="entry name" value="P-loop_NTPase"/>
</dbReference>
<dbReference type="GO" id="GO:0004715">
    <property type="term" value="F:non-membrane spanning protein tyrosine kinase activity"/>
    <property type="evidence" value="ECO:0007669"/>
    <property type="project" value="UniProtKB-EC"/>
</dbReference>
<gene>
    <name evidence="21" type="ORF">SAMN05421544_101278</name>
</gene>
<evidence type="ECO:0000259" key="20">
    <source>
        <dbReference type="Pfam" id="PF13807"/>
    </source>
</evidence>
<keyword evidence="14" id="KW-0829">Tyrosine-protein kinase</keyword>
<dbReference type="GO" id="GO:0005524">
    <property type="term" value="F:ATP binding"/>
    <property type="evidence" value="ECO:0007669"/>
    <property type="project" value="UniProtKB-KW"/>
</dbReference>
<feature type="domain" description="AAA" evidence="19">
    <location>
        <begin position="585"/>
        <end position="715"/>
    </location>
</feature>
<dbReference type="STRING" id="1071918.SAMN05421544_101278"/>
<dbReference type="Pfam" id="PF13614">
    <property type="entry name" value="AAA_31"/>
    <property type="match status" value="1"/>
</dbReference>
<protein>
    <recommendedName>
        <fullName evidence="4">non-specific protein-tyrosine kinase</fullName>
        <ecNumber evidence="4">2.7.10.2</ecNumber>
    </recommendedName>
</protein>
<dbReference type="InterPro" id="IPR050445">
    <property type="entry name" value="Bact_polysacc_biosynth/exp"/>
</dbReference>
<evidence type="ECO:0000256" key="12">
    <source>
        <dbReference type="ARBA" id="ARBA00022989"/>
    </source>
</evidence>
<feature type="coiled-coil region" evidence="16">
    <location>
        <begin position="275"/>
        <end position="302"/>
    </location>
</feature>
<feature type="domain" description="Tyrosine-protein kinase G-rich" evidence="20">
    <location>
        <begin position="446"/>
        <end position="516"/>
    </location>
</feature>
<sequence>MENKNTISNEEKEINLNELIRPYVRNWKWFVLSVFIAVSCGFLYVKLATNVYNVQSTVLIKDSKNNKGIGGDLASLADLSSLGNMGSNGIDNEMEMFKSKRLMKEVVETNNFQVKIFSHSLLKTNELYGESSPILVNFIREKEDAEFPEKLLDVELKGDKVILSSEELPKKIVTNYDKTISLPYADIMVRRNPHYNTKHKEDLGDLQLGIYSTSSTVDALQRSLGVDLANKNATVINLSIKTPNTDKGETVINDLVKVYNADAVKDKNSQSEETMKFIESRLKVISQELGNVEDEKKRFKEKNNLTDIPTQIKLDLTTKAEAQSKQLNINAQLQLTNSLISYLRNQSPYQVLPSAVGLDSPTASAGIASYNELVLTRSRLLASATPDHPSVIEISKQLDRLKSSILQGLEKTKKGLEISSSELQLEQNNIASNVSRLPSLEQTFRDIERQQQIKEQLYLLLLQKREETAISLAAKGDKAKVIDYAFASKTPISPKKNIVLLAALVLGLLIPFGVIYIIELFYNKIKTKHDIEALSQTSVLAELPKVDKGQEDTVKLNDVSPLAEAFRILITNLNFMLPHKDSGKIVFVTSSIKGEGKTFASVNLALTLATPKRKTIIIGSDTRNPQLQRYNTSRRGLEGLTEFLHDESKELESIIHKSTYNPYLDVIYSGMIPPNPTELLTNGRYEVLLEELKAKYDYIVVDTAPLMLVTDTLLIAHLAEAFVYVVRSGYTDKNLIDFANQNIVSNKIKNVGFVINDVEKHNLGYGNKYGYGYGAKEKSFIQKLKDRF</sequence>
<comment type="similarity">
    <text evidence="3">Belongs to the etk/wzc family.</text>
</comment>